<organism evidence="2 3">
    <name type="scientific">Vespula vulgaris</name>
    <name type="common">Yellow jacket</name>
    <name type="synonym">Wasp</name>
    <dbReference type="NCBI Taxonomy" id="7454"/>
    <lineage>
        <taxon>Eukaryota</taxon>
        <taxon>Metazoa</taxon>
        <taxon>Ecdysozoa</taxon>
        <taxon>Arthropoda</taxon>
        <taxon>Hexapoda</taxon>
        <taxon>Insecta</taxon>
        <taxon>Pterygota</taxon>
        <taxon>Neoptera</taxon>
        <taxon>Endopterygota</taxon>
        <taxon>Hymenoptera</taxon>
        <taxon>Apocrita</taxon>
        <taxon>Aculeata</taxon>
        <taxon>Vespoidea</taxon>
        <taxon>Vespidae</taxon>
        <taxon>Vespinae</taxon>
        <taxon>Vespula</taxon>
    </lineage>
</organism>
<evidence type="ECO:0000313" key="2">
    <source>
        <dbReference type="EMBL" id="KAF7379320.1"/>
    </source>
</evidence>
<proteinExistence type="predicted"/>
<gene>
    <name evidence="2" type="ORF">HZH66_014691</name>
</gene>
<keyword evidence="3" id="KW-1185">Reference proteome</keyword>
<name>A0A834MN94_VESVU</name>
<keyword evidence="1" id="KW-1133">Transmembrane helix</keyword>
<sequence length="137" mass="15768">MLSKIFERVMCKYVQNNRVYASYVSKKLTSNPNEYYGNETDFRDQCHPKYYFVASGRRNFISLKRADTEDKTQTKAVPIAMNCWLLNFYKDFMMATGVLLLMRGTLGLLTAAILKDIGPDAMLPHIGKSRAQNSRNH</sequence>
<keyword evidence="1" id="KW-0472">Membrane</keyword>
<dbReference type="AlphaFoldDB" id="A0A834MN94"/>
<reference evidence="2" key="1">
    <citation type="journal article" date="2020" name="G3 (Bethesda)">
        <title>High-Quality Assemblies for Three Invasive Social Wasps from the &lt;i&gt;Vespula&lt;/i&gt; Genus.</title>
        <authorList>
            <person name="Harrop T.W.R."/>
            <person name="Guhlin J."/>
            <person name="McLaughlin G.M."/>
            <person name="Permina E."/>
            <person name="Stockwell P."/>
            <person name="Gilligan J."/>
            <person name="Le Lec M.F."/>
            <person name="Gruber M.A.M."/>
            <person name="Quinn O."/>
            <person name="Lovegrove M."/>
            <person name="Duncan E.J."/>
            <person name="Remnant E.J."/>
            <person name="Van Eeckhoven J."/>
            <person name="Graham B."/>
            <person name="Knapp R.A."/>
            <person name="Langford K.W."/>
            <person name="Kronenberg Z."/>
            <person name="Press M.O."/>
            <person name="Eacker S.M."/>
            <person name="Wilson-Rankin E.E."/>
            <person name="Purcell J."/>
            <person name="Lester P.J."/>
            <person name="Dearden P.K."/>
        </authorList>
    </citation>
    <scope>NUCLEOTIDE SEQUENCE</scope>
    <source>
        <strain evidence="2">Marl-1</strain>
    </source>
</reference>
<accession>A0A834MN94</accession>
<comment type="caution">
    <text evidence="2">The sequence shown here is derived from an EMBL/GenBank/DDBJ whole genome shotgun (WGS) entry which is preliminary data.</text>
</comment>
<evidence type="ECO:0000313" key="3">
    <source>
        <dbReference type="Proteomes" id="UP000614350"/>
    </source>
</evidence>
<dbReference type="EMBL" id="JACSEA010000023">
    <property type="protein sequence ID" value="KAF7379320.1"/>
    <property type="molecule type" value="Genomic_DNA"/>
</dbReference>
<protein>
    <submittedName>
        <fullName evidence="2">Uncharacterized protein</fullName>
    </submittedName>
</protein>
<dbReference type="Proteomes" id="UP000614350">
    <property type="component" value="Unassembled WGS sequence"/>
</dbReference>
<evidence type="ECO:0000256" key="1">
    <source>
        <dbReference type="SAM" id="Phobius"/>
    </source>
</evidence>
<keyword evidence="1" id="KW-0812">Transmembrane</keyword>
<feature type="transmembrane region" description="Helical" evidence="1">
    <location>
        <begin position="92"/>
        <end position="114"/>
    </location>
</feature>